<name>A0A1I7RHZ4_BURXY</name>
<keyword evidence="3" id="KW-1185">Reference proteome</keyword>
<reference evidence="1" key="2">
    <citation type="submission" date="2020-09" db="EMBL/GenBank/DDBJ databases">
        <authorList>
            <person name="Kikuchi T."/>
        </authorList>
    </citation>
    <scope>NUCLEOTIDE SEQUENCE</scope>
    <source>
        <strain evidence="1">Ka4C1</strain>
    </source>
</reference>
<dbReference type="SMR" id="A0A1I7RHZ4"/>
<dbReference type="EMBL" id="CAJFDI010000004">
    <property type="protein sequence ID" value="CAD5225982.1"/>
    <property type="molecule type" value="Genomic_DNA"/>
</dbReference>
<dbReference type="GO" id="GO:0046982">
    <property type="term" value="F:protein heterodimerization activity"/>
    <property type="evidence" value="ECO:0007669"/>
    <property type="project" value="InterPro"/>
</dbReference>
<organism evidence="2 4">
    <name type="scientific">Bursaphelenchus xylophilus</name>
    <name type="common">Pinewood nematode worm</name>
    <name type="synonym">Aphelenchoides xylophilus</name>
    <dbReference type="NCBI Taxonomy" id="6326"/>
    <lineage>
        <taxon>Eukaryota</taxon>
        <taxon>Metazoa</taxon>
        <taxon>Ecdysozoa</taxon>
        <taxon>Nematoda</taxon>
        <taxon>Chromadorea</taxon>
        <taxon>Rhabditida</taxon>
        <taxon>Tylenchina</taxon>
        <taxon>Tylenchomorpha</taxon>
        <taxon>Aphelenchoidea</taxon>
        <taxon>Aphelenchoididae</taxon>
        <taxon>Bursaphelenchus</taxon>
    </lineage>
</organism>
<dbReference type="Proteomes" id="UP000582659">
    <property type="component" value="Unassembled WGS sequence"/>
</dbReference>
<dbReference type="Proteomes" id="UP000659654">
    <property type="component" value="Unassembled WGS sequence"/>
</dbReference>
<accession>A0A1I7RHZ4</accession>
<proteinExistence type="predicted"/>
<dbReference type="InterPro" id="IPR009072">
    <property type="entry name" value="Histone-fold"/>
</dbReference>
<dbReference type="AlphaFoldDB" id="A0A1I7RHZ4"/>
<protein>
    <submittedName>
        <fullName evidence="1">(pine wood nematode) hypothetical protein</fullName>
    </submittedName>
</protein>
<dbReference type="Gene3D" id="1.10.20.10">
    <property type="entry name" value="Histone, subunit A"/>
    <property type="match status" value="1"/>
</dbReference>
<dbReference type="SUPFAM" id="SSF47113">
    <property type="entry name" value="Histone-fold"/>
    <property type="match status" value="1"/>
</dbReference>
<evidence type="ECO:0000313" key="3">
    <source>
        <dbReference type="Proteomes" id="UP000659654"/>
    </source>
</evidence>
<evidence type="ECO:0000313" key="1">
    <source>
        <dbReference type="EMBL" id="CAD5225982.1"/>
    </source>
</evidence>
<gene>
    <name evidence="1" type="ORF">BXYJ_LOCUS8817</name>
</gene>
<evidence type="ECO:0000313" key="4">
    <source>
        <dbReference type="WBParaSite" id="BXY_0032300.1"/>
    </source>
</evidence>
<sequence length="87" mass="9476">MDPVPTNSSTKSSKLECFISADHVRPLISDDNKEKIKDDVFQLVAAGAQVMAEDLFQCAIELAQKKGRTNVTAGDVDACLANVLFQY</sequence>
<evidence type="ECO:0000313" key="2">
    <source>
        <dbReference type="Proteomes" id="UP000095284"/>
    </source>
</evidence>
<dbReference type="Proteomes" id="UP000095284">
    <property type="component" value="Unplaced"/>
</dbReference>
<dbReference type="EMBL" id="CAJFCV020000004">
    <property type="protein sequence ID" value="CAG9115269.1"/>
    <property type="molecule type" value="Genomic_DNA"/>
</dbReference>
<reference evidence="4" key="1">
    <citation type="submission" date="2016-11" db="UniProtKB">
        <authorList>
            <consortium name="WormBaseParasite"/>
        </authorList>
    </citation>
    <scope>IDENTIFICATION</scope>
</reference>
<dbReference type="WBParaSite" id="BXY_0032300.1">
    <property type="protein sequence ID" value="BXY_0032300.1"/>
    <property type="gene ID" value="BXY_0032300"/>
</dbReference>